<dbReference type="InterPro" id="IPR002347">
    <property type="entry name" value="SDR_fam"/>
</dbReference>
<dbReference type="InterPro" id="IPR036291">
    <property type="entry name" value="NAD(P)-bd_dom_sf"/>
</dbReference>
<dbReference type="GeneID" id="19107834"/>
<organism evidence="4 5">
    <name type="scientific">Baudoinia panamericana (strain UAMH 10762)</name>
    <name type="common">Angels' share fungus</name>
    <name type="synonym">Baudoinia compniacensis (strain UAMH 10762)</name>
    <dbReference type="NCBI Taxonomy" id="717646"/>
    <lineage>
        <taxon>Eukaryota</taxon>
        <taxon>Fungi</taxon>
        <taxon>Dikarya</taxon>
        <taxon>Ascomycota</taxon>
        <taxon>Pezizomycotina</taxon>
        <taxon>Dothideomycetes</taxon>
        <taxon>Dothideomycetidae</taxon>
        <taxon>Mycosphaerellales</taxon>
        <taxon>Teratosphaeriaceae</taxon>
        <taxon>Baudoinia</taxon>
    </lineage>
</organism>
<dbReference type="PANTHER" id="PTHR43618:SF2">
    <property type="entry name" value="CHAIN DEHYDROGENASE, PUTATIVE (AFU_ORTHOLOGUE AFUA_6G06930)-RELATED"/>
    <property type="match status" value="1"/>
</dbReference>
<dbReference type="PRINTS" id="PR00081">
    <property type="entry name" value="GDHRDH"/>
</dbReference>
<keyword evidence="2" id="KW-0521">NADP</keyword>
<accession>M2N8V6</accession>
<keyword evidence="3" id="KW-0560">Oxidoreductase</keyword>
<evidence type="ECO:0000256" key="3">
    <source>
        <dbReference type="ARBA" id="ARBA00023002"/>
    </source>
</evidence>
<keyword evidence="5" id="KW-1185">Reference proteome</keyword>
<dbReference type="PANTHER" id="PTHR43618">
    <property type="entry name" value="7-ALPHA-HYDROXYSTEROID DEHYDROGENASE"/>
    <property type="match status" value="1"/>
</dbReference>
<dbReference type="EMBL" id="KB445557">
    <property type="protein sequence ID" value="EMC95504.1"/>
    <property type="molecule type" value="Genomic_DNA"/>
</dbReference>
<protein>
    <submittedName>
        <fullName evidence="4">Uncharacterized protein</fullName>
    </submittedName>
</protein>
<evidence type="ECO:0000313" key="5">
    <source>
        <dbReference type="Proteomes" id="UP000011761"/>
    </source>
</evidence>
<comment type="similarity">
    <text evidence="1">Belongs to the short-chain dehydrogenases/reductases (SDR) family.</text>
</comment>
<dbReference type="OrthoDB" id="37659at2759"/>
<evidence type="ECO:0000256" key="2">
    <source>
        <dbReference type="ARBA" id="ARBA00022857"/>
    </source>
</evidence>
<dbReference type="RefSeq" id="XP_007677940.1">
    <property type="nucleotide sequence ID" value="XM_007679750.1"/>
</dbReference>
<evidence type="ECO:0000313" key="4">
    <source>
        <dbReference type="EMBL" id="EMC95504.1"/>
    </source>
</evidence>
<dbReference type="PROSITE" id="PS00061">
    <property type="entry name" value="ADH_SHORT"/>
    <property type="match status" value="1"/>
</dbReference>
<sequence length="259" mass="27839">MPYVLRGRRVLITGGSKGLGAAIANAFAREGASIALNYVADARAAQDFAVDLTKRHGIKAVAIQAVGDVVDICSDTDIERLVATATVELGGIDVVIANAAWTEFSAFDDLRALSDEKWNKCWSANVMSSLRLFREAQPHLTATPEGGVYLYTASTAGVSVSGSSMAYSVTKAAGLQLVKCLAQTDGRIRTNAVLPGLLLTEWGKRYSPEFVQKWQADNPLQRVPEPEECADIFVALAKNLSMTGQQIPIECGWLLTHSH</sequence>
<dbReference type="eggNOG" id="KOG0725">
    <property type="taxonomic scope" value="Eukaryota"/>
</dbReference>
<dbReference type="HOGENOM" id="CLU_010194_1_3_1"/>
<dbReference type="GO" id="GO:0016491">
    <property type="term" value="F:oxidoreductase activity"/>
    <property type="evidence" value="ECO:0007669"/>
    <property type="project" value="UniProtKB-KW"/>
</dbReference>
<dbReference type="InterPro" id="IPR052178">
    <property type="entry name" value="Sec_Metab_Biosynth_SDR"/>
</dbReference>
<dbReference type="OMA" id="CAHENLD"/>
<dbReference type="KEGG" id="bcom:BAUCODRAFT_123932"/>
<reference evidence="4 5" key="1">
    <citation type="journal article" date="2012" name="PLoS Pathog.">
        <title>Diverse lifestyles and strategies of plant pathogenesis encoded in the genomes of eighteen Dothideomycetes fungi.</title>
        <authorList>
            <person name="Ohm R.A."/>
            <person name="Feau N."/>
            <person name="Henrissat B."/>
            <person name="Schoch C.L."/>
            <person name="Horwitz B.A."/>
            <person name="Barry K.W."/>
            <person name="Condon B.J."/>
            <person name="Copeland A.C."/>
            <person name="Dhillon B."/>
            <person name="Glaser F."/>
            <person name="Hesse C.N."/>
            <person name="Kosti I."/>
            <person name="LaButti K."/>
            <person name="Lindquist E.A."/>
            <person name="Lucas S."/>
            <person name="Salamov A.A."/>
            <person name="Bradshaw R.E."/>
            <person name="Ciuffetti L."/>
            <person name="Hamelin R.C."/>
            <person name="Kema G.H.J."/>
            <person name="Lawrence C."/>
            <person name="Scott J.A."/>
            <person name="Spatafora J.W."/>
            <person name="Turgeon B.G."/>
            <person name="de Wit P.J.G.M."/>
            <person name="Zhong S."/>
            <person name="Goodwin S.B."/>
            <person name="Grigoriev I.V."/>
        </authorList>
    </citation>
    <scope>NUCLEOTIDE SEQUENCE [LARGE SCALE GENOMIC DNA]</scope>
    <source>
        <strain evidence="4 5">UAMH 10762</strain>
    </source>
</reference>
<dbReference type="Gene3D" id="3.40.50.720">
    <property type="entry name" value="NAD(P)-binding Rossmann-like Domain"/>
    <property type="match status" value="1"/>
</dbReference>
<name>M2N8V6_BAUPA</name>
<gene>
    <name evidence="4" type="ORF">BAUCODRAFT_123932</name>
</gene>
<dbReference type="Pfam" id="PF13561">
    <property type="entry name" value="adh_short_C2"/>
    <property type="match status" value="1"/>
</dbReference>
<dbReference type="InterPro" id="IPR020904">
    <property type="entry name" value="Sc_DH/Rdtase_CS"/>
</dbReference>
<dbReference type="SUPFAM" id="SSF51735">
    <property type="entry name" value="NAD(P)-binding Rossmann-fold domains"/>
    <property type="match status" value="1"/>
</dbReference>
<proteinExistence type="inferred from homology"/>
<evidence type="ECO:0000256" key="1">
    <source>
        <dbReference type="ARBA" id="ARBA00006484"/>
    </source>
</evidence>
<dbReference type="Proteomes" id="UP000011761">
    <property type="component" value="Unassembled WGS sequence"/>
</dbReference>
<dbReference type="AlphaFoldDB" id="M2N8V6"/>
<dbReference type="CDD" id="cd05233">
    <property type="entry name" value="SDR_c"/>
    <property type="match status" value="1"/>
</dbReference>